<dbReference type="EMBL" id="JAFFGZ010000001">
    <property type="protein sequence ID" value="KAK4648428.1"/>
    <property type="molecule type" value="Genomic_DNA"/>
</dbReference>
<dbReference type="GeneID" id="87893769"/>
<name>A0ABR0FWU9_9PEZI</name>
<keyword evidence="2" id="KW-1185">Reference proteome</keyword>
<sequence>MNQNALQKQTIALCSPLPVVSDLGTSPREAEKRLEQLAQL</sequence>
<comment type="caution">
    <text evidence="1">The sequence shown here is derived from an EMBL/GenBank/DDBJ whole genome shotgun (WGS) entry which is preliminary data.</text>
</comment>
<reference evidence="1 2" key="1">
    <citation type="journal article" date="2023" name="bioRxiv">
        <title>High-quality genome assemblies of four members of thePodospora anserinaspecies complex.</title>
        <authorList>
            <person name="Ament-Velasquez S.L."/>
            <person name="Vogan A.A."/>
            <person name="Wallerman O."/>
            <person name="Hartmann F."/>
            <person name="Gautier V."/>
            <person name="Silar P."/>
            <person name="Giraud T."/>
            <person name="Johannesson H."/>
        </authorList>
    </citation>
    <scope>NUCLEOTIDE SEQUENCE [LARGE SCALE GENOMIC DNA]</scope>
    <source>
        <strain evidence="1 2">CBS 112042</strain>
    </source>
</reference>
<protein>
    <submittedName>
        <fullName evidence="1">Uncharacterized protein</fullName>
    </submittedName>
</protein>
<dbReference type="Proteomes" id="UP001322138">
    <property type="component" value="Unassembled WGS sequence"/>
</dbReference>
<gene>
    <name evidence="1" type="ORF">QC761_109960</name>
</gene>
<organism evidence="1 2">
    <name type="scientific">Podospora bellae-mahoneyi</name>
    <dbReference type="NCBI Taxonomy" id="2093777"/>
    <lineage>
        <taxon>Eukaryota</taxon>
        <taxon>Fungi</taxon>
        <taxon>Dikarya</taxon>
        <taxon>Ascomycota</taxon>
        <taxon>Pezizomycotina</taxon>
        <taxon>Sordariomycetes</taxon>
        <taxon>Sordariomycetidae</taxon>
        <taxon>Sordariales</taxon>
        <taxon>Podosporaceae</taxon>
        <taxon>Podospora</taxon>
    </lineage>
</organism>
<dbReference type="RefSeq" id="XP_062737404.1">
    <property type="nucleotide sequence ID" value="XM_062874287.1"/>
</dbReference>
<accession>A0ABR0FWU9</accession>
<evidence type="ECO:0000313" key="2">
    <source>
        <dbReference type="Proteomes" id="UP001322138"/>
    </source>
</evidence>
<proteinExistence type="predicted"/>
<evidence type="ECO:0000313" key="1">
    <source>
        <dbReference type="EMBL" id="KAK4648428.1"/>
    </source>
</evidence>